<evidence type="ECO:0000313" key="3">
    <source>
        <dbReference type="Proteomes" id="UP000184226"/>
    </source>
</evidence>
<dbReference type="PANTHER" id="PTHR43845:SF1">
    <property type="entry name" value="BLR5969 PROTEIN"/>
    <property type="match status" value="1"/>
</dbReference>
<dbReference type="RefSeq" id="WP_073102391.1">
    <property type="nucleotide sequence ID" value="NZ_FQXE01000003.1"/>
</dbReference>
<organism evidence="2 3">
    <name type="scientific">Pollutimonas bauzanensis</name>
    <dbReference type="NCBI Taxonomy" id="658167"/>
    <lineage>
        <taxon>Bacteria</taxon>
        <taxon>Pseudomonadati</taxon>
        <taxon>Pseudomonadota</taxon>
        <taxon>Betaproteobacteria</taxon>
        <taxon>Burkholderiales</taxon>
        <taxon>Alcaligenaceae</taxon>
        <taxon>Pollutimonas</taxon>
    </lineage>
</organism>
<dbReference type="InterPro" id="IPR045851">
    <property type="entry name" value="AMP-bd_C_sf"/>
</dbReference>
<evidence type="ECO:0000259" key="1">
    <source>
        <dbReference type="Pfam" id="PF00501"/>
    </source>
</evidence>
<accession>A0A1M5SXE0</accession>
<feature type="domain" description="AMP-dependent synthetase/ligase" evidence="1">
    <location>
        <begin position="137"/>
        <end position="289"/>
    </location>
</feature>
<dbReference type="GO" id="GO:0016874">
    <property type="term" value="F:ligase activity"/>
    <property type="evidence" value="ECO:0007669"/>
    <property type="project" value="UniProtKB-KW"/>
</dbReference>
<name>A0A1M5SXE0_9BURK</name>
<keyword evidence="3" id="KW-1185">Reference proteome</keyword>
<keyword evidence="2" id="KW-0436">Ligase</keyword>
<dbReference type="Pfam" id="PF00501">
    <property type="entry name" value="AMP-binding"/>
    <property type="match status" value="1"/>
</dbReference>
<dbReference type="PANTHER" id="PTHR43845">
    <property type="entry name" value="BLR5969 PROTEIN"/>
    <property type="match status" value="1"/>
</dbReference>
<dbReference type="Gene3D" id="3.30.300.30">
    <property type="match status" value="1"/>
</dbReference>
<dbReference type="STRING" id="658167.SAMN04488135_103210"/>
<dbReference type="Proteomes" id="UP000184226">
    <property type="component" value="Unassembled WGS sequence"/>
</dbReference>
<evidence type="ECO:0000313" key="2">
    <source>
        <dbReference type="EMBL" id="SHH43040.1"/>
    </source>
</evidence>
<dbReference type="SUPFAM" id="SSF56801">
    <property type="entry name" value="Acetyl-CoA synthetase-like"/>
    <property type="match status" value="1"/>
</dbReference>
<protein>
    <submittedName>
        <fullName evidence="2">Phenylacetate-CoA ligase</fullName>
    </submittedName>
</protein>
<reference evidence="2 3" key="1">
    <citation type="submission" date="2016-11" db="EMBL/GenBank/DDBJ databases">
        <authorList>
            <person name="Jaros S."/>
            <person name="Januszkiewicz K."/>
            <person name="Wedrychowicz H."/>
        </authorList>
    </citation>
    <scope>NUCLEOTIDE SEQUENCE [LARGE SCALE GENOMIC DNA]</scope>
    <source>
        <strain evidence="2 3">CGMCC 1.10190</strain>
    </source>
</reference>
<dbReference type="OrthoDB" id="56632at2"/>
<gene>
    <name evidence="2" type="ORF">SAMN04488135_103210</name>
</gene>
<dbReference type="Gene3D" id="3.40.50.12780">
    <property type="entry name" value="N-terminal domain of ligase-like"/>
    <property type="match status" value="1"/>
</dbReference>
<dbReference type="AlphaFoldDB" id="A0A1M5SXE0"/>
<proteinExistence type="predicted"/>
<dbReference type="InterPro" id="IPR042099">
    <property type="entry name" value="ANL_N_sf"/>
</dbReference>
<sequence>MTTYFEERERASAPEREQALLGRLPAALKSARERAPAIAAQLQGLDPDGIRGRSDLERIPVVRKSELLQAQLAMRQGRTGQDLPAVSRIFGGYSAIGWGEAARVFASPGPIYEPESKRPDYWGFARALYAAGFRSGELVYNCFSYHFTPAGSMMETAAHALGCTVFPGGVGQTEQQVQAIADLAPAGYTGTPSFLKIILEKADEMGVKLPSLTRALFSGEAFPPSLCKWFAGRGIAGYQAYGSADLGMIAYETPAREGLVLNEDIILEIVRPGGSQALPQGEVGEVVVTTLNPDYPLLRFGTGDLSAILPGVSPCGRTNLRIRGWMGRADQTTKVRGMFVHPGQIAQVVKRHPEVGKARLVVSGKVGSDVMVLKAEVADPAADLLLGIAASVRELTKLRADIEAVEPGSLPNDGKVIDDIRSYE</sequence>
<dbReference type="EMBL" id="FQXE01000003">
    <property type="protein sequence ID" value="SHH43040.1"/>
    <property type="molecule type" value="Genomic_DNA"/>
</dbReference>
<dbReference type="InterPro" id="IPR000873">
    <property type="entry name" value="AMP-dep_synth/lig_dom"/>
</dbReference>